<dbReference type="HOGENOM" id="CLU_307362_0_0_1"/>
<sequence>MPPANPVHNLPIQFANTIVPNCDLSSALDIIKLQISEAIDYNNLKALIDALNYLKKDAQQKMSIRRASQASMQTHRQHTYIAGSLFITKDETESKSSNENYKTRSPTLYEENHAEHEIRNAAAETLVDYPSLLLVDNDSQADKILLERNCGTETTQLRHSMGENLSSPTSHTAGLFSNERDDYTDVQPAEETSATSLYQALEDLEDAEDQPFPELPYPSLAHQPTLGSIVQDVSDSLFNGGQFGGDILNSLPLPQFFNKAFEDLYPTSMHNKVQGDVEEIAVYPNEQYLTNQSHTENSDDNPTFQGYVDLAYHSGFRLPQETTKDTDYVNAQEILLPLVKDRPLTSRLLHSILYTLLPGPVLIIDLYSDAFDSEAVEGSTYTNLIAIVRRNEDASPLLIVGLERSKTEVFLLNLENFELKALRESLLCKPSEINRGRCLPIEQPIFDKLFHIYIYLDRQESQSYILVARNRYIKYCYFEIYLRAGISEILPPTPYTEEIYRVYENLTPLERKRRAPDMVKDEISKKIAKEYGGNEKRIRRNINKYIKDGRILHHILRGRRSLDLALLILFPSFGSDSPSLSITEFGLELEELEEKVLMEAAWFGEVLQARPELLELILKAVLDIISNTLIYNLNLQGRDLDSFQTISCTFSLPDYYLNGEMKIEPKSNTSNEDAWPCLGAISIDRLNMLVFWESSWLSAREYHVLRQDGHHRWLVHARGEDELLISWEPTIERKSIQTSPQDLIYKFSIEVRRDRPGLLGYVAAKALPPSSNVRTRLPAFLAYWKIAQMTKGLFFYLQQTYSSHRGYIVHEESGKVWIQWEPTWVVYENLNESKKQQLLQISHDPEAILHRFHKAIVHYSMRSVVQRRIG</sequence>
<name>M2UDB3_COCH5</name>
<evidence type="ECO:0000313" key="2">
    <source>
        <dbReference type="EMBL" id="EMD85867.1"/>
    </source>
</evidence>
<organism evidence="2 3">
    <name type="scientific">Cochliobolus heterostrophus (strain C5 / ATCC 48332 / race O)</name>
    <name type="common">Southern corn leaf blight fungus</name>
    <name type="synonym">Bipolaris maydis</name>
    <dbReference type="NCBI Taxonomy" id="701091"/>
    <lineage>
        <taxon>Eukaryota</taxon>
        <taxon>Fungi</taxon>
        <taxon>Dikarya</taxon>
        <taxon>Ascomycota</taxon>
        <taxon>Pezizomycotina</taxon>
        <taxon>Dothideomycetes</taxon>
        <taxon>Pleosporomycetidae</taxon>
        <taxon>Pleosporales</taxon>
        <taxon>Pleosporineae</taxon>
        <taxon>Pleosporaceae</taxon>
        <taxon>Bipolaris</taxon>
    </lineage>
</organism>
<reference evidence="3" key="2">
    <citation type="journal article" date="2013" name="PLoS Genet.">
        <title>Comparative genome structure, secondary metabolite, and effector coding capacity across Cochliobolus pathogens.</title>
        <authorList>
            <person name="Condon B.J."/>
            <person name="Leng Y."/>
            <person name="Wu D."/>
            <person name="Bushley K.E."/>
            <person name="Ohm R.A."/>
            <person name="Otillar R."/>
            <person name="Martin J."/>
            <person name="Schackwitz W."/>
            <person name="Grimwood J."/>
            <person name="MohdZainudin N."/>
            <person name="Xue C."/>
            <person name="Wang R."/>
            <person name="Manning V.A."/>
            <person name="Dhillon B."/>
            <person name="Tu Z.J."/>
            <person name="Steffenson B.J."/>
            <person name="Salamov A."/>
            <person name="Sun H."/>
            <person name="Lowry S."/>
            <person name="LaButti K."/>
            <person name="Han J."/>
            <person name="Copeland A."/>
            <person name="Lindquist E."/>
            <person name="Barry K."/>
            <person name="Schmutz J."/>
            <person name="Baker S.E."/>
            <person name="Ciuffetti L.M."/>
            <person name="Grigoriev I.V."/>
            <person name="Zhong S."/>
            <person name="Turgeon B.G."/>
        </authorList>
    </citation>
    <scope>NUCLEOTIDE SEQUENCE [LARGE SCALE GENOMIC DNA]</scope>
    <source>
        <strain evidence="3">C5 / ATCC 48332 / race O</strain>
    </source>
</reference>
<dbReference type="Proteomes" id="UP000016936">
    <property type="component" value="Unassembled WGS sequence"/>
</dbReference>
<accession>M2UDB3</accession>
<dbReference type="OrthoDB" id="3746739at2759"/>
<evidence type="ECO:0000313" key="3">
    <source>
        <dbReference type="Proteomes" id="UP000016936"/>
    </source>
</evidence>
<proteinExistence type="predicted"/>
<feature type="compositionally biased region" description="Polar residues" evidence="1">
    <location>
        <begin position="155"/>
        <end position="172"/>
    </location>
</feature>
<protein>
    <submittedName>
        <fullName evidence="2">Uncharacterized protein</fullName>
    </submittedName>
</protein>
<feature type="region of interest" description="Disordered" evidence="1">
    <location>
        <begin position="155"/>
        <end position="177"/>
    </location>
</feature>
<evidence type="ECO:0000256" key="1">
    <source>
        <dbReference type="SAM" id="MobiDB-lite"/>
    </source>
</evidence>
<keyword evidence="3" id="KW-1185">Reference proteome</keyword>
<reference evidence="2 3" key="1">
    <citation type="journal article" date="2012" name="PLoS Pathog.">
        <title>Diverse lifestyles and strategies of plant pathogenesis encoded in the genomes of eighteen Dothideomycetes fungi.</title>
        <authorList>
            <person name="Ohm R.A."/>
            <person name="Feau N."/>
            <person name="Henrissat B."/>
            <person name="Schoch C.L."/>
            <person name="Horwitz B.A."/>
            <person name="Barry K.W."/>
            <person name="Condon B.J."/>
            <person name="Copeland A.C."/>
            <person name="Dhillon B."/>
            <person name="Glaser F."/>
            <person name="Hesse C.N."/>
            <person name="Kosti I."/>
            <person name="LaButti K."/>
            <person name="Lindquist E.A."/>
            <person name="Lucas S."/>
            <person name="Salamov A.A."/>
            <person name="Bradshaw R.E."/>
            <person name="Ciuffetti L."/>
            <person name="Hamelin R.C."/>
            <person name="Kema G.H.J."/>
            <person name="Lawrence C."/>
            <person name="Scott J.A."/>
            <person name="Spatafora J.W."/>
            <person name="Turgeon B.G."/>
            <person name="de Wit P.J.G.M."/>
            <person name="Zhong S."/>
            <person name="Goodwin S.B."/>
            <person name="Grigoriev I.V."/>
        </authorList>
    </citation>
    <scope>NUCLEOTIDE SEQUENCE [LARGE SCALE GENOMIC DNA]</scope>
    <source>
        <strain evidence="3">C5 / ATCC 48332 / race O</strain>
    </source>
</reference>
<dbReference type="AlphaFoldDB" id="M2UDB3"/>
<dbReference type="EMBL" id="KB445586">
    <property type="protein sequence ID" value="EMD85867.1"/>
    <property type="molecule type" value="Genomic_DNA"/>
</dbReference>
<gene>
    <name evidence="2" type="ORF">COCHEDRAFT_1160816</name>
</gene>